<organism evidence="1 2">
    <name type="scientific">Scyliorhinus torazame</name>
    <name type="common">Cloudy catshark</name>
    <name type="synonym">Catulus torazame</name>
    <dbReference type="NCBI Taxonomy" id="75743"/>
    <lineage>
        <taxon>Eukaryota</taxon>
        <taxon>Metazoa</taxon>
        <taxon>Chordata</taxon>
        <taxon>Craniata</taxon>
        <taxon>Vertebrata</taxon>
        <taxon>Chondrichthyes</taxon>
        <taxon>Elasmobranchii</taxon>
        <taxon>Galeomorphii</taxon>
        <taxon>Galeoidea</taxon>
        <taxon>Carcharhiniformes</taxon>
        <taxon>Scyliorhinidae</taxon>
        <taxon>Scyliorhinus</taxon>
    </lineage>
</organism>
<evidence type="ECO:0000313" key="1">
    <source>
        <dbReference type="EMBL" id="GCB66748.1"/>
    </source>
</evidence>
<accession>A0A401P0U7</accession>
<dbReference type="EMBL" id="BFAA01008330">
    <property type="protein sequence ID" value="GCB66748.1"/>
    <property type="molecule type" value="Genomic_DNA"/>
</dbReference>
<comment type="caution">
    <text evidence="1">The sequence shown here is derived from an EMBL/GenBank/DDBJ whole genome shotgun (WGS) entry which is preliminary data.</text>
</comment>
<name>A0A401P0U7_SCYTO</name>
<protein>
    <submittedName>
        <fullName evidence="1">Uncharacterized protein</fullName>
    </submittedName>
</protein>
<evidence type="ECO:0000313" key="2">
    <source>
        <dbReference type="Proteomes" id="UP000288216"/>
    </source>
</evidence>
<gene>
    <name evidence="1" type="ORF">scyTo_0015038</name>
</gene>
<keyword evidence="2" id="KW-1185">Reference proteome</keyword>
<reference evidence="1 2" key="1">
    <citation type="journal article" date="2018" name="Nat. Ecol. Evol.">
        <title>Shark genomes provide insights into elasmobranch evolution and the origin of vertebrates.</title>
        <authorList>
            <person name="Hara Y"/>
            <person name="Yamaguchi K"/>
            <person name="Onimaru K"/>
            <person name="Kadota M"/>
            <person name="Koyanagi M"/>
            <person name="Keeley SD"/>
            <person name="Tatsumi K"/>
            <person name="Tanaka K"/>
            <person name="Motone F"/>
            <person name="Kageyama Y"/>
            <person name="Nozu R"/>
            <person name="Adachi N"/>
            <person name="Nishimura O"/>
            <person name="Nakagawa R"/>
            <person name="Tanegashima C"/>
            <person name="Kiyatake I"/>
            <person name="Matsumoto R"/>
            <person name="Murakumo K"/>
            <person name="Nishida K"/>
            <person name="Terakita A"/>
            <person name="Kuratani S"/>
            <person name="Sato K"/>
            <person name="Hyodo S Kuraku.S."/>
        </authorList>
    </citation>
    <scope>NUCLEOTIDE SEQUENCE [LARGE SCALE GENOMIC DNA]</scope>
</reference>
<proteinExistence type="predicted"/>
<dbReference type="Proteomes" id="UP000288216">
    <property type="component" value="Unassembled WGS sequence"/>
</dbReference>
<dbReference type="AlphaFoldDB" id="A0A401P0U7"/>
<sequence length="123" mass="13798">MKLAWGGFDDKPREQLKEAIADIQSPSAPECHLLNGEDLEDLQRDIQRSLRKDGWIGPKSVSYDPFSEVLRPEVKVSWSLLSNLRDSSSTGTFAAPVSTVEEQATRWQFCLEQTNLIGFTATN</sequence>